<protein>
    <submittedName>
        <fullName evidence="3">Uncharacterized protein</fullName>
    </submittedName>
</protein>
<feature type="compositionally biased region" description="Low complexity" evidence="2">
    <location>
        <begin position="209"/>
        <end position="225"/>
    </location>
</feature>
<evidence type="ECO:0000256" key="2">
    <source>
        <dbReference type="SAM" id="MobiDB-lite"/>
    </source>
</evidence>
<dbReference type="SUPFAM" id="SSF82185">
    <property type="entry name" value="Histone H3 K4-specific methyltransferase SET7/9 N-terminal domain"/>
    <property type="match status" value="1"/>
</dbReference>
<dbReference type="EMBL" id="HBIX01014753">
    <property type="protein sequence ID" value="CAE0718035.1"/>
    <property type="molecule type" value="Transcribed_RNA"/>
</dbReference>
<proteinExistence type="predicted"/>
<dbReference type="PANTHER" id="PTHR23084:SF263">
    <property type="entry name" value="MORN REPEAT-CONTAINING PROTEIN 1"/>
    <property type="match status" value="1"/>
</dbReference>
<dbReference type="AlphaFoldDB" id="A0A7S4EJU6"/>
<dbReference type="InterPro" id="IPR003409">
    <property type="entry name" value="MORN"/>
</dbReference>
<organism evidence="3">
    <name type="scientific">Pseudo-nitzschia australis</name>
    <dbReference type="NCBI Taxonomy" id="44445"/>
    <lineage>
        <taxon>Eukaryota</taxon>
        <taxon>Sar</taxon>
        <taxon>Stramenopiles</taxon>
        <taxon>Ochrophyta</taxon>
        <taxon>Bacillariophyta</taxon>
        <taxon>Bacillariophyceae</taxon>
        <taxon>Bacillariophycidae</taxon>
        <taxon>Bacillariales</taxon>
        <taxon>Bacillariaceae</taxon>
        <taxon>Pseudo-nitzschia</taxon>
    </lineage>
</organism>
<feature type="region of interest" description="Disordered" evidence="2">
    <location>
        <begin position="206"/>
        <end position="251"/>
    </location>
</feature>
<feature type="region of interest" description="Disordered" evidence="2">
    <location>
        <begin position="122"/>
        <end position="174"/>
    </location>
</feature>
<dbReference type="PANTHER" id="PTHR23084">
    <property type="entry name" value="PHOSPHATIDYLINOSITOL-4-PHOSPHATE 5-KINASE RELATED"/>
    <property type="match status" value="1"/>
</dbReference>
<feature type="compositionally biased region" description="Low complexity" evidence="2">
    <location>
        <begin position="241"/>
        <end position="251"/>
    </location>
</feature>
<evidence type="ECO:0000256" key="1">
    <source>
        <dbReference type="ARBA" id="ARBA00022737"/>
    </source>
</evidence>
<dbReference type="Gene3D" id="2.20.110.10">
    <property type="entry name" value="Histone H3 K4-specific methyltransferase SET7/9 N-terminal domain"/>
    <property type="match status" value="1"/>
</dbReference>
<accession>A0A7S4EJU6</accession>
<name>A0A7S4EJU6_9STRA</name>
<reference evidence="3" key="1">
    <citation type="submission" date="2021-01" db="EMBL/GenBank/DDBJ databases">
        <authorList>
            <person name="Corre E."/>
            <person name="Pelletier E."/>
            <person name="Niang G."/>
            <person name="Scheremetjew M."/>
            <person name="Finn R."/>
            <person name="Kale V."/>
            <person name="Holt S."/>
            <person name="Cochrane G."/>
            <person name="Meng A."/>
            <person name="Brown T."/>
            <person name="Cohen L."/>
        </authorList>
    </citation>
    <scope>NUCLEOTIDE SEQUENCE</scope>
    <source>
        <strain evidence="3">10249 10 AB</strain>
    </source>
</reference>
<feature type="compositionally biased region" description="Basic and acidic residues" evidence="2">
    <location>
        <begin position="151"/>
        <end position="160"/>
    </location>
</feature>
<gene>
    <name evidence="3" type="ORF">PAUS00366_LOCUS10788</name>
</gene>
<sequence length="334" mass="36684">MHGCGQRKFANGDTYIGQYHKGQRSGGPKCKLRFANGDLYVGGWENDRFHGDGRYFFAHDGSVLEGSFVHGAKEGKFKLQRQLPNEKLDILRFESDKLIGLGVRWNAKRSKTWLLQVVPVPNQGPAVRKHNNSNINSNNKERQETATTISCKDDNNEHDSNNSSTTSAEKKTKKKKFHHRVVGYLVKPLRRDFRCRTKLSVEPVALMPSSSSSSSSVVIPVDSSSKINGDNDDSATTNARSSSSFSASMSPSPSISPFFSLPVDNIVPVVPEKILTNIKKSVRIPISQAVSIGYDCEMGTTTITAKTTRISTKVMSTASPSVSPTGQRFQTVVS</sequence>
<keyword evidence="1" id="KW-0677">Repeat</keyword>
<dbReference type="SMART" id="SM00698">
    <property type="entry name" value="MORN"/>
    <property type="match status" value="2"/>
</dbReference>
<evidence type="ECO:0000313" key="3">
    <source>
        <dbReference type="EMBL" id="CAE0718035.1"/>
    </source>
</evidence>